<dbReference type="PANTHER" id="PTHR42685">
    <property type="entry name" value="GERANYLGERANYL DIPHOSPHATE REDUCTASE"/>
    <property type="match status" value="1"/>
</dbReference>
<evidence type="ECO:0000313" key="1">
    <source>
        <dbReference type="EMBL" id="KPQ43046.1"/>
    </source>
</evidence>
<dbReference type="GO" id="GO:0016491">
    <property type="term" value="F:oxidoreductase activity"/>
    <property type="evidence" value="ECO:0007669"/>
    <property type="project" value="UniProtKB-KW"/>
</dbReference>
<evidence type="ECO:0000313" key="2">
    <source>
        <dbReference type="Proteomes" id="UP000050360"/>
    </source>
</evidence>
<dbReference type="SUPFAM" id="SSF51905">
    <property type="entry name" value="FAD/NAD(P)-binding domain"/>
    <property type="match status" value="1"/>
</dbReference>
<keyword evidence="1" id="KW-0560">Oxidoreductase</keyword>
<dbReference type="InterPro" id="IPR036188">
    <property type="entry name" value="FAD/NAD-bd_sf"/>
</dbReference>
<dbReference type="Gene3D" id="3.50.50.60">
    <property type="entry name" value="FAD/NAD(P)-binding domain"/>
    <property type="match status" value="1"/>
</dbReference>
<accession>A0A0P8A8V0</accession>
<dbReference type="Proteomes" id="UP000050360">
    <property type="component" value="Unassembled WGS sequence"/>
</dbReference>
<protein>
    <submittedName>
        <fullName evidence="1">Digeranylgeranylglycerophospholipid reductase</fullName>
        <ecNumber evidence="1">1.3.7.11</ecNumber>
    </submittedName>
</protein>
<reference evidence="1 2" key="1">
    <citation type="submission" date="2015-09" db="EMBL/GenBank/DDBJ databases">
        <title>A metagenomics-based metabolic model of nitrate-dependent anaerobic oxidation of methane by Methanoperedens-like archaea.</title>
        <authorList>
            <person name="Arshad A."/>
            <person name="Speth D.R."/>
            <person name="De Graaf R.M."/>
            <person name="Op Den Camp H.J."/>
            <person name="Jetten M.S."/>
            <person name="Welte C.U."/>
        </authorList>
    </citation>
    <scope>NUCLEOTIDE SEQUENCE [LARGE SCALE GENOMIC DNA]</scope>
</reference>
<dbReference type="PANTHER" id="PTHR42685:SF18">
    <property type="entry name" value="DIGERANYLGERANYLGLYCEROPHOSPHOLIPID REDUCTASE"/>
    <property type="match status" value="1"/>
</dbReference>
<dbReference type="EMBL" id="LKCM01000185">
    <property type="protein sequence ID" value="KPQ43046.1"/>
    <property type="molecule type" value="Genomic_DNA"/>
</dbReference>
<comment type="caution">
    <text evidence="1">The sequence shown here is derived from an EMBL/GenBank/DDBJ whole genome shotgun (WGS) entry which is preliminary data.</text>
</comment>
<dbReference type="EC" id="1.3.7.11" evidence="1"/>
<organism evidence="1 2">
    <name type="scientific">Candidatus Methanoperedens nitratireducens</name>
    <dbReference type="NCBI Taxonomy" id="1392998"/>
    <lineage>
        <taxon>Archaea</taxon>
        <taxon>Methanobacteriati</taxon>
        <taxon>Methanobacteriota</taxon>
        <taxon>Stenosarchaea group</taxon>
        <taxon>Methanomicrobia</taxon>
        <taxon>Methanosarcinales</taxon>
        <taxon>ANME-2 cluster</taxon>
        <taxon>Candidatus Methanoperedentaceae</taxon>
        <taxon>Candidatus Methanoperedens</taxon>
    </lineage>
</organism>
<name>A0A0P8A8V0_9EURY</name>
<dbReference type="AlphaFoldDB" id="A0A0P8A8V0"/>
<dbReference type="InterPro" id="IPR050407">
    <property type="entry name" value="Geranylgeranyl_reductase"/>
</dbReference>
<gene>
    <name evidence="1" type="ORF">MPEBLZ_02399</name>
</gene>
<sequence>MHEYDAIIAGASFAGLAAADSLEGDILLIDRKEIGTRQTSACGTFTSVLEESGCKNSIMQEFDTLTLHIPDERKVELIEPISTFDYEKFCKIIGQRLKVKTLKASVKGVAGDVVFTDSGNFSSQCILDCTGWRAVLASSLRQDYVDKRNLAFGLESEVDYTDDSLHLLVDPEIIQQGAAWIFPIGNKSRIGVASYAGKTQILPQLRGFTRTLGHEISKTHGGYIPFGLREPVVDNLFMVGDSAGMAPPTTSEGIRPAINFGRECAGIVQGIIDGDKMLKDGLIEYRDIVNKSKNRYKWLLNMQAPLLDNIVPGTIKKAACSSIFSKIFQKMYLGI</sequence>
<proteinExistence type="predicted"/>